<evidence type="ECO:0000256" key="2">
    <source>
        <dbReference type="ARBA" id="ARBA00022729"/>
    </source>
</evidence>
<dbReference type="SUPFAM" id="SSF53822">
    <property type="entry name" value="Periplasmic binding protein-like I"/>
    <property type="match status" value="1"/>
</dbReference>
<evidence type="ECO:0000256" key="1">
    <source>
        <dbReference type="ARBA" id="ARBA00010062"/>
    </source>
</evidence>
<dbReference type="InterPro" id="IPR028081">
    <property type="entry name" value="Leu-bd"/>
</dbReference>
<gene>
    <name evidence="5" type="ORF">HH304_17720</name>
</gene>
<dbReference type="EMBL" id="JABBNU010000011">
    <property type="protein sequence ID" value="NMM50252.1"/>
    <property type="molecule type" value="Genomic_DNA"/>
</dbReference>
<sequence>MRKFFLFLIFCFATLNIFAQESAKLRYENGKSLFREGKYALARENFETVLQTENSGGAYAELASYYFALSSLRMGEMNTAKNMYLQILNKYPSWPYIDEVKYGLADAYFQSGNIFEAVEMLRSIKNKNLREEGRNMKMYYLLAVGDLKYLTELLQKYPEDKDLAVLLAERIYLQPLYEQDRNLLDFLVKEYDLDAEKYNALGGLRNVKKDVYEVAVMLPFQSDRFRAGKTRKNFVMDLFEGINIALDSLKRDGVNVKVYAFDTKLDSTHTAKILQSGDLDAMDLIIGPLYEAPFKAVSQFAYDRKINLIHPLSDKVEYISENPFSYLLKSSYVTQAKNAAEYAVQSFDLNKNYMIFYSDNHKDSAMAATYRQTLNEKGFTNVYFKKISVDEIQNSMNFLAEMNDERIFKFKEDSIGHIFLASHDKRLIAKAISTLGIRDEKIPMITTDEIFEISTLSYDQVERLGIRIIASDYVNKNNGTYNSFRKFYINSTGALPSKYTCLGFDMMYYFGKQMGANGRYFQLDNEDNYVEGKLTPAYNYFQANDNKYTSILQFIEARLLLPEQIKDLNYEPINRNK</sequence>
<accession>A0A848JB49</accession>
<comment type="similarity">
    <text evidence="1">Belongs to the leucine-binding protein family.</text>
</comment>
<name>A0A848JB49_9BACT</name>
<dbReference type="AlphaFoldDB" id="A0A848JB49"/>
<dbReference type="Gene3D" id="1.25.40.10">
    <property type="entry name" value="Tetratricopeptide repeat domain"/>
    <property type="match status" value="1"/>
</dbReference>
<evidence type="ECO:0000256" key="3">
    <source>
        <dbReference type="SAM" id="SignalP"/>
    </source>
</evidence>
<keyword evidence="6" id="KW-1185">Reference proteome</keyword>
<feature type="domain" description="Leucine-binding protein" evidence="4">
    <location>
        <begin position="239"/>
        <end position="511"/>
    </location>
</feature>
<feature type="signal peptide" evidence="3">
    <location>
        <begin position="1"/>
        <end position="19"/>
    </location>
</feature>
<protein>
    <submittedName>
        <fullName evidence="5">ABC transporter substrate-binding protein</fullName>
    </submittedName>
</protein>
<evidence type="ECO:0000313" key="5">
    <source>
        <dbReference type="EMBL" id="NMM50252.1"/>
    </source>
</evidence>
<keyword evidence="2 3" id="KW-0732">Signal</keyword>
<dbReference type="SUPFAM" id="SSF48452">
    <property type="entry name" value="TPR-like"/>
    <property type="match status" value="1"/>
</dbReference>
<dbReference type="CDD" id="cd06268">
    <property type="entry name" value="PBP1_ABC_transporter_LIVBP-like"/>
    <property type="match status" value="1"/>
</dbReference>
<evidence type="ECO:0000259" key="4">
    <source>
        <dbReference type="Pfam" id="PF13458"/>
    </source>
</evidence>
<organism evidence="5 6">
    <name type="scientific">Marinigracilibium pacificum</name>
    <dbReference type="NCBI Taxonomy" id="2729599"/>
    <lineage>
        <taxon>Bacteria</taxon>
        <taxon>Pseudomonadati</taxon>
        <taxon>Bacteroidota</taxon>
        <taxon>Cytophagia</taxon>
        <taxon>Cytophagales</taxon>
        <taxon>Flammeovirgaceae</taxon>
        <taxon>Marinigracilibium</taxon>
    </lineage>
</organism>
<proteinExistence type="inferred from homology"/>
<comment type="caution">
    <text evidence="5">The sequence shown here is derived from an EMBL/GenBank/DDBJ whole genome shotgun (WGS) entry which is preliminary data.</text>
</comment>
<dbReference type="InterPro" id="IPR011990">
    <property type="entry name" value="TPR-like_helical_dom_sf"/>
</dbReference>
<dbReference type="InterPro" id="IPR019734">
    <property type="entry name" value="TPR_rpt"/>
</dbReference>
<dbReference type="RefSeq" id="WP_169684610.1">
    <property type="nucleotide sequence ID" value="NZ_JABBNU010000011.1"/>
</dbReference>
<dbReference type="Gene3D" id="3.40.50.2300">
    <property type="match status" value="2"/>
</dbReference>
<feature type="chain" id="PRO_5032787705" evidence="3">
    <location>
        <begin position="20"/>
        <end position="577"/>
    </location>
</feature>
<dbReference type="InterPro" id="IPR028082">
    <property type="entry name" value="Peripla_BP_I"/>
</dbReference>
<dbReference type="Pfam" id="PF13174">
    <property type="entry name" value="TPR_6"/>
    <property type="match status" value="1"/>
</dbReference>
<dbReference type="Proteomes" id="UP000559010">
    <property type="component" value="Unassembled WGS sequence"/>
</dbReference>
<dbReference type="Pfam" id="PF13458">
    <property type="entry name" value="Peripla_BP_6"/>
    <property type="match status" value="1"/>
</dbReference>
<reference evidence="5 6" key="1">
    <citation type="submission" date="2020-04" db="EMBL/GenBank/DDBJ databases">
        <title>Flammeovirgaceae bacterium KN852 isolated from deep sea.</title>
        <authorList>
            <person name="Zhang D.-C."/>
        </authorList>
    </citation>
    <scope>NUCLEOTIDE SEQUENCE [LARGE SCALE GENOMIC DNA]</scope>
    <source>
        <strain evidence="5 6">KN852</strain>
    </source>
</reference>
<evidence type="ECO:0000313" key="6">
    <source>
        <dbReference type="Proteomes" id="UP000559010"/>
    </source>
</evidence>